<gene>
    <name evidence="2" type="ORF">RFB13_14905</name>
</gene>
<keyword evidence="1" id="KW-1133">Transmembrane helix</keyword>
<name>A0ABY9PI97_SERFO</name>
<accession>A0ABY9PI97</accession>
<sequence length="43" mass="4976">MKILNLLNWSRRAIWCAVFAFCASFWLGAFGLMLIVIAEWANK</sequence>
<keyword evidence="1" id="KW-0472">Membrane</keyword>
<evidence type="ECO:0000313" key="3">
    <source>
        <dbReference type="Proteomes" id="UP001235341"/>
    </source>
</evidence>
<organism evidence="2 3">
    <name type="scientific">Serratia fonticola</name>
    <dbReference type="NCBI Taxonomy" id="47917"/>
    <lineage>
        <taxon>Bacteria</taxon>
        <taxon>Pseudomonadati</taxon>
        <taxon>Pseudomonadota</taxon>
        <taxon>Gammaproteobacteria</taxon>
        <taxon>Enterobacterales</taxon>
        <taxon>Yersiniaceae</taxon>
        <taxon>Serratia</taxon>
    </lineage>
</organism>
<dbReference type="Proteomes" id="UP001235341">
    <property type="component" value="Chromosome"/>
</dbReference>
<proteinExistence type="predicted"/>
<dbReference type="EMBL" id="CP133586">
    <property type="protein sequence ID" value="WMT12557.1"/>
    <property type="molecule type" value="Genomic_DNA"/>
</dbReference>
<protein>
    <recommendedName>
        <fullName evidence="4">DUF2474 domain-containing protein</fullName>
    </recommendedName>
</protein>
<feature type="transmembrane region" description="Helical" evidence="1">
    <location>
        <begin position="12"/>
        <end position="38"/>
    </location>
</feature>
<evidence type="ECO:0000313" key="2">
    <source>
        <dbReference type="EMBL" id="WMT12557.1"/>
    </source>
</evidence>
<reference evidence="2 3" key="1">
    <citation type="submission" date="2023-08" db="EMBL/GenBank/DDBJ databases">
        <title>Complete Genome and Methylome dissection of Serratia fonticola NEB369.</title>
        <authorList>
            <person name="Fomenkov A."/>
            <person name="Roberts R.D."/>
        </authorList>
    </citation>
    <scope>NUCLEOTIDE SEQUENCE [LARGE SCALE GENOMIC DNA]</scope>
    <source>
        <strain evidence="2 3">NEB369</strain>
    </source>
</reference>
<keyword evidence="3" id="KW-1185">Reference proteome</keyword>
<dbReference type="RefSeq" id="WP_309204818.1">
    <property type="nucleotide sequence ID" value="NZ_CP133586.1"/>
</dbReference>
<evidence type="ECO:0008006" key="4">
    <source>
        <dbReference type="Google" id="ProtNLM"/>
    </source>
</evidence>
<evidence type="ECO:0000256" key="1">
    <source>
        <dbReference type="SAM" id="Phobius"/>
    </source>
</evidence>
<keyword evidence="1" id="KW-0812">Transmembrane</keyword>